<evidence type="ECO:0000256" key="2">
    <source>
        <dbReference type="PIRSR" id="PIRSR637460-2"/>
    </source>
</evidence>
<protein>
    <submittedName>
        <fullName evidence="5">Hydrolase</fullName>
    </submittedName>
</protein>
<dbReference type="PANTHER" id="PTHR37981:SF1">
    <property type="entry name" value="SGNH HYDROLASE-TYPE ESTERASE DOMAIN-CONTAINING PROTEIN"/>
    <property type="match status" value="1"/>
</dbReference>
<evidence type="ECO:0000256" key="3">
    <source>
        <dbReference type="SAM" id="SignalP"/>
    </source>
</evidence>
<dbReference type="Gene3D" id="3.40.50.1110">
    <property type="entry name" value="SGNH hydrolase"/>
    <property type="match status" value="1"/>
</dbReference>
<dbReference type="InterPro" id="IPR013830">
    <property type="entry name" value="SGNH_hydro"/>
</dbReference>
<feature type="disulfide bond" evidence="2">
    <location>
        <begin position="64"/>
        <end position="89"/>
    </location>
</feature>
<feature type="domain" description="SGNH hydrolase-type esterase" evidence="4">
    <location>
        <begin position="44"/>
        <end position="281"/>
    </location>
</feature>
<dbReference type="InterPro" id="IPR037460">
    <property type="entry name" value="SEST-like"/>
</dbReference>
<evidence type="ECO:0000256" key="1">
    <source>
        <dbReference type="PIRSR" id="PIRSR637460-1"/>
    </source>
</evidence>
<keyword evidence="6" id="KW-1185">Reference proteome</keyword>
<dbReference type="SUPFAM" id="SSF52266">
    <property type="entry name" value="SGNH hydrolase"/>
    <property type="match status" value="1"/>
</dbReference>
<feature type="disulfide bond" evidence="2">
    <location>
        <begin position="141"/>
        <end position="151"/>
    </location>
</feature>
<dbReference type="InterPro" id="IPR036514">
    <property type="entry name" value="SGNH_hydro_sf"/>
</dbReference>
<dbReference type="GO" id="GO:0004806">
    <property type="term" value="F:triacylglycerol lipase activity"/>
    <property type="evidence" value="ECO:0007669"/>
    <property type="project" value="TreeGrafter"/>
</dbReference>
<dbReference type="GO" id="GO:0019433">
    <property type="term" value="P:triglyceride catabolic process"/>
    <property type="evidence" value="ECO:0007669"/>
    <property type="project" value="TreeGrafter"/>
</dbReference>
<gene>
    <name evidence="5" type="ORF">MBOU_29380</name>
</gene>
<dbReference type="RefSeq" id="WP_163713313.1">
    <property type="nucleotide sequence ID" value="NZ_BLKZ01000001.1"/>
</dbReference>
<dbReference type="EMBL" id="BLKZ01000001">
    <property type="protein sequence ID" value="GFG90896.1"/>
    <property type="molecule type" value="Genomic_DNA"/>
</dbReference>
<organism evidence="5 6">
    <name type="scientific">Mycobacterium bourgelatii</name>
    <dbReference type="NCBI Taxonomy" id="1273442"/>
    <lineage>
        <taxon>Bacteria</taxon>
        <taxon>Bacillati</taxon>
        <taxon>Actinomycetota</taxon>
        <taxon>Actinomycetes</taxon>
        <taxon>Mycobacteriales</taxon>
        <taxon>Mycobacteriaceae</taxon>
        <taxon>Mycobacterium</taxon>
    </lineage>
</organism>
<dbReference type="AlphaFoldDB" id="A0A7I9YQD9"/>
<reference evidence="5 6" key="1">
    <citation type="journal article" date="2019" name="Emerg. Microbes Infect.">
        <title>Comprehensive subspecies identification of 175 nontuberculous mycobacteria species based on 7547 genomic profiles.</title>
        <authorList>
            <person name="Matsumoto Y."/>
            <person name="Kinjo T."/>
            <person name="Motooka D."/>
            <person name="Nabeya D."/>
            <person name="Jung N."/>
            <person name="Uechi K."/>
            <person name="Horii T."/>
            <person name="Iida T."/>
            <person name="Fujita J."/>
            <person name="Nakamura S."/>
        </authorList>
    </citation>
    <scope>NUCLEOTIDE SEQUENCE [LARGE SCALE GENOMIC DNA]</scope>
    <source>
        <strain evidence="5 6">JCM 30725</strain>
    </source>
</reference>
<evidence type="ECO:0000259" key="4">
    <source>
        <dbReference type="Pfam" id="PF13472"/>
    </source>
</evidence>
<feature type="active site" evidence="1">
    <location>
        <position position="274"/>
    </location>
</feature>
<keyword evidence="2" id="KW-1015">Disulfide bond</keyword>
<accession>A0A7I9YQD9</accession>
<evidence type="ECO:0000313" key="6">
    <source>
        <dbReference type="Proteomes" id="UP000465360"/>
    </source>
</evidence>
<name>A0A7I9YQD9_MYCBU</name>
<comment type="caution">
    <text evidence="5">The sequence shown here is derived from an EMBL/GenBank/DDBJ whole genome shotgun (WGS) entry which is preliminary data.</text>
</comment>
<feature type="chain" id="PRO_5029516704" evidence="3">
    <location>
        <begin position="23"/>
        <end position="298"/>
    </location>
</feature>
<feature type="signal peptide" evidence="3">
    <location>
        <begin position="1"/>
        <end position="22"/>
    </location>
</feature>
<proteinExistence type="predicted"/>
<dbReference type="CDD" id="cd01823">
    <property type="entry name" value="SEST_like"/>
    <property type="match status" value="1"/>
</dbReference>
<feature type="active site" description="Nucleophile" evidence="1">
    <location>
        <position position="48"/>
    </location>
</feature>
<dbReference type="Pfam" id="PF13472">
    <property type="entry name" value="Lipase_GDSL_2"/>
    <property type="match status" value="1"/>
</dbReference>
<keyword evidence="5" id="KW-0378">Hydrolase</keyword>
<dbReference type="PANTHER" id="PTHR37981">
    <property type="entry name" value="LIPASE 2"/>
    <property type="match status" value="1"/>
</dbReference>
<sequence length="298" mass="31070">MSLHTKLVGAAATLVAATAVCAAPTRPGSDPAPTISTTGMTYVALGDSAAAAPLVPYQADPPGCLKSTNDYPSVLARGIGARSFSDVTCSGATTADVTYRAQQTRRGSVAPQIDAIGVDTELITVTIGGNDIGLAGSASKCRRASLSLPACFDDLAATGEDRFSAAIRRQIPVWEDMVDAIRTRAPGARIVLVGYGTYVRPGGCFGRQPINPRDADYFQAKVDELDEAQRALATRKQVDFFDTRPVSVGHDMCAAAEDRYFEGFVLSHEAAPLHPNGMGAAAVANALAQHLATTPTNT</sequence>
<dbReference type="Proteomes" id="UP000465360">
    <property type="component" value="Unassembled WGS sequence"/>
</dbReference>
<feature type="disulfide bond" evidence="2">
    <location>
        <begin position="204"/>
        <end position="253"/>
    </location>
</feature>
<evidence type="ECO:0000313" key="5">
    <source>
        <dbReference type="EMBL" id="GFG90896.1"/>
    </source>
</evidence>
<keyword evidence="3" id="KW-0732">Signal</keyword>